<comment type="similarity">
    <text evidence="8">Belongs to the DEAD box helicase family. DDX47/RRP3 subfamily.</text>
</comment>
<evidence type="ECO:0000256" key="11">
    <source>
        <dbReference type="SAM" id="MobiDB-lite"/>
    </source>
</evidence>
<evidence type="ECO:0000313" key="16">
    <source>
        <dbReference type="Proteomes" id="UP001190700"/>
    </source>
</evidence>
<evidence type="ECO:0000256" key="10">
    <source>
        <dbReference type="RuleBase" id="RU000492"/>
    </source>
</evidence>
<evidence type="ECO:0000256" key="8">
    <source>
        <dbReference type="ARBA" id="ARBA00024350"/>
    </source>
</evidence>
<dbReference type="InterPro" id="IPR001650">
    <property type="entry name" value="Helicase_C-like"/>
</dbReference>
<dbReference type="PROSITE" id="PS51192">
    <property type="entry name" value="HELICASE_ATP_BIND_1"/>
    <property type="match status" value="1"/>
</dbReference>
<dbReference type="GO" id="GO:0005829">
    <property type="term" value="C:cytosol"/>
    <property type="evidence" value="ECO:0007669"/>
    <property type="project" value="TreeGrafter"/>
</dbReference>
<dbReference type="Gene3D" id="3.40.50.300">
    <property type="entry name" value="P-loop containing nucleotide triphosphate hydrolases"/>
    <property type="match status" value="2"/>
</dbReference>
<dbReference type="InterPro" id="IPR000629">
    <property type="entry name" value="RNA-helicase_DEAD-box_CS"/>
</dbReference>
<dbReference type="InterPro" id="IPR014014">
    <property type="entry name" value="RNA_helicase_DEAD_Q_motif"/>
</dbReference>
<dbReference type="PANTHER" id="PTHR47959">
    <property type="entry name" value="ATP-DEPENDENT RNA HELICASE RHLE-RELATED"/>
    <property type="match status" value="1"/>
</dbReference>
<gene>
    <name evidence="15" type="ORF">CYMTET_5113</name>
</gene>
<evidence type="ECO:0000256" key="7">
    <source>
        <dbReference type="ARBA" id="ARBA00023242"/>
    </source>
</evidence>
<dbReference type="SMART" id="SM00487">
    <property type="entry name" value="DEXDc"/>
    <property type="match status" value="1"/>
</dbReference>
<sequence>MGADKNGEPGAGFIALGICETLAKSAVELGWKNPTPIQEQSIPHSLEGKDVIGLAQTGSGKTGAFALPILEALLKKPQPFFGLVLSPTRELAIQIAEQFEALGATISLKCATLVGGVDMMAQSILLAKRPHVIVGTPGRVVDHLTNTKGFNLRSLKALVLDEADRLLNLDFEQEIDQILKVAPVEGRRTMLFSATMTSKVAKLQRACLSNPVKVEVSSKYQTVDTLRQQYVFVPAKYKDCYSTYALNELAGSTCMIFTRTCEATRKLALLLRNLGFDAIPIHGKLSQPKRLGALNKFKAGERSILVCTDVASRGLDIPSVDLVLNYDIPINSKDYVHRVGRTARAGRSGRAISIVTQYDVELFQKIEHLIGTKMEQFPAEEDAVLLLLERVSEAQRIATMQVRESDFKKGGGKKRAGADGDDGHAADAHGGFNKKRKSRQ</sequence>
<keyword evidence="4 10" id="KW-0347">Helicase</keyword>
<evidence type="ECO:0000256" key="9">
    <source>
        <dbReference type="PROSITE-ProRule" id="PRU00552"/>
    </source>
</evidence>
<organism evidence="15 16">
    <name type="scientific">Cymbomonas tetramitiformis</name>
    <dbReference type="NCBI Taxonomy" id="36881"/>
    <lineage>
        <taxon>Eukaryota</taxon>
        <taxon>Viridiplantae</taxon>
        <taxon>Chlorophyta</taxon>
        <taxon>Pyramimonadophyceae</taxon>
        <taxon>Pyramimonadales</taxon>
        <taxon>Pyramimonadaceae</taxon>
        <taxon>Cymbomonas</taxon>
    </lineage>
</organism>
<evidence type="ECO:0000256" key="6">
    <source>
        <dbReference type="ARBA" id="ARBA00022884"/>
    </source>
</evidence>
<evidence type="ECO:0000259" key="13">
    <source>
        <dbReference type="PROSITE" id="PS51194"/>
    </source>
</evidence>
<feature type="short sequence motif" description="Q motif" evidence="9">
    <location>
        <begin position="11"/>
        <end position="39"/>
    </location>
</feature>
<evidence type="ECO:0000313" key="15">
    <source>
        <dbReference type="EMBL" id="KAK3287375.1"/>
    </source>
</evidence>
<evidence type="ECO:0000259" key="12">
    <source>
        <dbReference type="PROSITE" id="PS51192"/>
    </source>
</evidence>
<proteinExistence type="inferred from homology"/>
<evidence type="ECO:0000256" key="1">
    <source>
        <dbReference type="ARBA" id="ARBA00004123"/>
    </source>
</evidence>
<feature type="domain" description="Helicase ATP-binding" evidence="12">
    <location>
        <begin position="42"/>
        <end position="214"/>
    </location>
</feature>
<evidence type="ECO:0000256" key="3">
    <source>
        <dbReference type="ARBA" id="ARBA00022801"/>
    </source>
</evidence>
<dbReference type="InterPro" id="IPR050079">
    <property type="entry name" value="DEAD_box_RNA_helicase"/>
</dbReference>
<protein>
    <submittedName>
        <fullName evidence="15">DEAD-box ATP-dependent RNA helicase 10</fullName>
    </submittedName>
</protein>
<keyword evidence="3 10" id="KW-0378">Hydrolase</keyword>
<dbReference type="SUPFAM" id="SSF52540">
    <property type="entry name" value="P-loop containing nucleoside triphosphate hydrolases"/>
    <property type="match status" value="1"/>
</dbReference>
<comment type="caution">
    <text evidence="15">The sequence shown here is derived from an EMBL/GenBank/DDBJ whole genome shotgun (WGS) entry which is preliminary data.</text>
</comment>
<dbReference type="CDD" id="cd17954">
    <property type="entry name" value="DEADc_DDX47"/>
    <property type="match status" value="1"/>
</dbReference>
<feature type="compositionally biased region" description="Basic and acidic residues" evidence="11">
    <location>
        <begin position="416"/>
        <end position="427"/>
    </location>
</feature>
<dbReference type="SMART" id="SM00490">
    <property type="entry name" value="HELICc"/>
    <property type="match status" value="1"/>
</dbReference>
<comment type="subcellular location">
    <subcellularLocation>
        <location evidence="1">Nucleus</location>
    </subcellularLocation>
</comment>
<accession>A0AAE0LJP2</accession>
<dbReference type="InterPro" id="IPR044765">
    <property type="entry name" value="DDX47/Rrp3_DEADc"/>
</dbReference>
<dbReference type="PROSITE" id="PS51194">
    <property type="entry name" value="HELICASE_CTER"/>
    <property type="match status" value="1"/>
</dbReference>
<name>A0AAE0LJP2_9CHLO</name>
<dbReference type="CDD" id="cd18787">
    <property type="entry name" value="SF2_C_DEAD"/>
    <property type="match status" value="1"/>
</dbReference>
<dbReference type="Pfam" id="PF00271">
    <property type="entry name" value="Helicase_C"/>
    <property type="match status" value="1"/>
</dbReference>
<dbReference type="GO" id="GO:0005524">
    <property type="term" value="F:ATP binding"/>
    <property type="evidence" value="ECO:0007669"/>
    <property type="project" value="UniProtKB-KW"/>
</dbReference>
<dbReference type="InterPro" id="IPR014001">
    <property type="entry name" value="Helicase_ATP-bd"/>
</dbReference>
<evidence type="ECO:0000256" key="4">
    <source>
        <dbReference type="ARBA" id="ARBA00022806"/>
    </source>
</evidence>
<dbReference type="PROSITE" id="PS00039">
    <property type="entry name" value="DEAD_ATP_HELICASE"/>
    <property type="match status" value="1"/>
</dbReference>
<keyword evidence="7" id="KW-0539">Nucleus</keyword>
<keyword evidence="16" id="KW-1185">Reference proteome</keyword>
<dbReference type="PANTHER" id="PTHR47959:SF24">
    <property type="entry name" value="ATP-DEPENDENT RNA HELICASE"/>
    <property type="match status" value="1"/>
</dbReference>
<dbReference type="InterPro" id="IPR027417">
    <property type="entry name" value="P-loop_NTPase"/>
</dbReference>
<dbReference type="PROSITE" id="PS51195">
    <property type="entry name" value="Q_MOTIF"/>
    <property type="match status" value="1"/>
</dbReference>
<dbReference type="EMBL" id="LGRX02000879">
    <property type="protein sequence ID" value="KAK3287375.1"/>
    <property type="molecule type" value="Genomic_DNA"/>
</dbReference>
<keyword evidence="6" id="KW-0694">RNA-binding</keyword>
<reference evidence="15 16" key="1">
    <citation type="journal article" date="2015" name="Genome Biol. Evol.">
        <title>Comparative Genomics of a Bacterivorous Green Alga Reveals Evolutionary Causalities and Consequences of Phago-Mixotrophic Mode of Nutrition.</title>
        <authorList>
            <person name="Burns J.A."/>
            <person name="Paasch A."/>
            <person name="Narechania A."/>
            <person name="Kim E."/>
        </authorList>
    </citation>
    <scope>NUCLEOTIDE SEQUENCE [LARGE SCALE GENOMIC DNA]</scope>
    <source>
        <strain evidence="15 16">PLY_AMNH</strain>
    </source>
</reference>
<dbReference type="AlphaFoldDB" id="A0AAE0LJP2"/>
<dbReference type="InterPro" id="IPR011545">
    <property type="entry name" value="DEAD/DEAH_box_helicase_dom"/>
</dbReference>
<keyword evidence="2 10" id="KW-0547">Nucleotide-binding</keyword>
<evidence type="ECO:0000259" key="14">
    <source>
        <dbReference type="PROSITE" id="PS51195"/>
    </source>
</evidence>
<evidence type="ECO:0000256" key="5">
    <source>
        <dbReference type="ARBA" id="ARBA00022840"/>
    </source>
</evidence>
<dbReference type="GO" id="GO:0016787">
    <property type="term" value="F:hydrolase activity"/>
    <property type="evidence" value="ECO:0007669"/>
    <property type="project" value="UniProtKB-KW"/>
</dbReference>
<dbReference type="Pfam" id="PF00270">
    <property type="entry name" value="DEAD"/>
    <property type="match status" value="1"/>
</dbReference>
<feature type="region of interest" description="Disordered" evidence="11">
    <location>
        <begin position="402"/>
        <end position="440"/>
    </location>
</feature>
<dbReference type="GO" id="GO:0005634">
    <property type="term" value="C:nucleus"/>
    <property type="evidence" value="ECO:0007669"/>
    <property type="project" value="UniProtKB-SubCell"/>
</dbReference>
<feature type="domain" description="DEAD-box RNA helicase Q" evidence="14">
    <location>
        <begin position="11"/>
        <end position="39"/>
    </location>
</feature>
<dbReference type="GO" id="GO:0003724">
    <property type="term" value="F:RNA helicase activity"/>
    <property type="evidence" value="ECO:0007669"/>
    <property type="project" value="InterPro"/>
</dbReference>
<feature type="domain" description="Helicase C-terminal" evidence="13">
    <location>
        <begin position="225"/>
        <end position="385"/>
    </location>
</feature>
<evidence type="ECO:0000256" key="2">
    <source>
        <dbReference type="ARBA" id="ARBA00022741"/>
    </source>
</evidence>
<dbReference type="Proteomes" id="UP001190700">
    <property type="component" value="Unassembled WGS sequence"/>
</dbReference>
<dbReference type="GO" id="GO:0003723">
    <property type="term" value="F:RNA binding"/>
    <property type="evidence" value="ECO:0007669"/>
    <property type="project" value="UniProtKB-KW"/>
</dbReference>
<keyword evidence="5 10" id="KW-0067">ATP-binding</keyword>